<dbReference type="InterPro" id="IPR001841">
    <property type="entry name" value="Znf_RING"/>
</dbReference>
<keyword evidence="10" id="KW-1185">Reference proteome</keyword>
<keyword evidence="3 6" id="KW-0863">Zinc-finger</keyword>
<dbReference type="EMBL" id="CVRI01000043">
    <property type="protein sequence ID" value="CRK95920.1"/>
    <property type="molecule type" value="Genomic_DNA"/>
</dbReference>
<feature type="region of interest" description="Disordered" evidence="7">
    <location>
        <begin position="700"/>
        <end position="723"/>
    </location>
</feature>
<comment type="subcellular location">
    <subcellularLocation>
        <location evidence="1">Nucleus</location>
    </subcellularLocation>
</comment>
<feature type="compositionally biased region" description="Basic residues" evidence="7">
    <location>
        <begin position="619"/>
        <end position="628"/>
    </location>
</feature>
<evidence type="ECO:0000256" key="1">
    <source>
        <dbReference type="ARBA" id="ARBA00004123"/>
    </source>
</evidence>
<evidence type="ECO:0000313" key="9">
    <source>
        <dbReference type="EMBL" id="CRK95920.1"/>
    </source>
</evidence>
<feature type="region of interest" description="Disordered" evidence="7">
    <location>
        <begin position="449"/>
        <end position="476"/>
    </location>
</feature>
<sequence length="1273" mass="141953">MWKNMVKIDSKEVYNKMDPRKLEKIQIYPSKQHCGYNKMSNQLPKLTKTIMSPLTTMPPKKIMIAPQNGVAVKANPMPQTNVNIKVETGEKMPTTTTTGSINSMQLSAMKNNFAAKVNSSPTVANLPNSPKIPLKIEQQQQQQQENKSDPRAIDKQKELAAAAAAYRSEKISLNDVHPYITCFLCRGYLIEATTIVECLHTYCHSCLMKHLTKEKCCPQCDMSINKSKTNIKYDATIQSIVYKLVPGLYQKELLRRRAFYKQHPLEAKLASPEERGDDTEHLILSPHDLISLSLDYAEKETLQGMETDESVQNLLHPKYLNCPAVFKVEHLKKFIVNKFLINSHKFNVEISYKVKTIVLPEHYTLMDVAYIYTWKKEAPMPFFFRIIAKNSKCDELPEVALRRSPTTTLPNATDDSLGAKKKSVSFKEEVESMIEKKSVESVQKAGGGVLTTTSTTTTTKTGSENGNKKSLNDYPPNAPRIETIKLKLDVSNNNVSIIKNTTAVVADSALKNEMKQQKHQQQRSEKKEKKSKIGEHFIPKYSIESEKNQPKEVKKDEYEFDDDIDQQKLGFLNSFQLTSKKSLQSRVNVKNENNIPLSNNVSANERNSSEKKTPETNVNKRKSKEPVKATKKYKFHEMKSVGEGNKFLFTKTGDGHEITFDMSLKPLGSKPPLSKVKSDILMAQQRADAKAKSEIIKNETKASNEQMNNENPANNHHRNVPLKPKKLPMLLPKQTPPTNAPTSVAPTAISPTAFVIKKPETKKDVAASEISVTKINDQNHQLRVYGPKSPAKTTTTESQQTFKMPEAFAHPLPVKSKSNSLINNTSIPNILKPYGCPVKMPKNIPENMQTPYGCRTPFYVPSSPSYTPNFDPKPQHKYANPHLYASFMQSMFCPQNNTGKLSPPLNNNIATPPKSSSSSTTASDNSRKRSQSSSNDSGIPQKRKSPSPTKTSETDPKAISILNKINFPSSLSVTLTNEQEENKKEQLRSQKQSIVNNNIEIIKISDEKEAKTSSSGGGNQIKASSTSPTDKKTTTTTSPTVSDKKMSEQKKSPINTTLPALVPNATAVLNATKNLPESKESFQRAFLESLMSVNAKQNLEKNNSGKKKETNKSEVSENDEKEKLLTEIKTEVDATPEPVKVPVTPKNSSKHSSDLSSKKSLSLTPPPTKVSDKSLMSTNKSLTPPPMLQDPAIAQAMQFNMFLNAAMSAAAKSNYPFDIANIQRTMLIETLRQNVESNNLLALHRQMQQQQHQQTQKNASTSSSPSSNSASKH</sequence>
<dbReference type="GO" id="GO:0008270">
    <property type="term" value="F:zinc ion binding"/>
    <property type="evidence" value="ECO:0007669"/>
    <property type="project" value="UniProtKB-KW"/>
</dbReference>
<evidence type="ECO:0000256" key="3">
    <source>
        <dbReference type="ARBA" id="ARBA00022771"/>
    </source>
</evidence>
<feature type="compositionally biased region" description="Polar residues" evidence="7">
    <location>
        <begin position="589"/>
        <end position="606"/>
    </location>
</feature>
<dbReference type="PROSITE" id="PS50089">
    <property type="entry name" value="ZF_RING_2"/>
    <property type="match status" value="1"/>
</dbReference>
<proteinExistence type="predicted"/>
<dbReference type="GO" id="GO:1990841">
    <property type="term" value="F:promoter-specific chromatin binding"/>
    <property type="evidence" value="ECO:0007669"/>
    <property type="project" value="TreeGrafter"/>
</dbReference>
<dbReference type="InterPro" id="IPR032443">
    <property type="entry name" value="RAWUL"/>
</dbReference>
<dbReference type="OrthoDB" id="10264655at2759"/>
<dbReference type="InterPro" id="IPR017907">
    <property type="entry name" value="Znf_RING_CS"/>
</dbReference>
<dbReference type="AlphaFoldDB" id="A0A1J1I6N3"/>
<feature type="region of interest" description="Disordered" evidence="7">
    <location>
        <begin position="512"/>
        <end position="554"/>
    </location>
</feature>
<dbReference type="InterPro" id="IPR013083">
    <property type="entry name" value="Znf_RING/FYVE/PHD"/>
</dbReference>
<feature type="domain" description="RING-type" evidence="8">
    <location>
        <begin position="182"/>
        <end position="221"/>
    </location>
</feature>
<feature type="region of interest" description="Disordered" evidence="7">
    <location>
        <begin position="1097"/>
        <end position="1181"/>
    </location>
</feature>
<dbReference type="Gene3D" id="3.10.20.90">
    <property type="entry name" value="Phosphatidylinositol 3-kinase Catalytic Subunit, Chain A, domain 1"/>
    <property type="match status" value="1"/>
</dbReference>
<evidence type="ECO:0000256" key="4">
    <source>
        <dbReference type="ARBA" id="ARBA00022833"/>
    </source>
</evidence>
<reference evidence="9 10" key="1">
    <citation type="submission" date="2015-04" db="EMBL/GenBank/DDBJ databases">
        <authorList>
            <person name="Syromyatnikov M.Y."/>
            <person name="Popov V.N."/>
        </authorList>
    </citation>
    <scope>NUCLEOTIDE SEQUENCE [LARGE SCALE GENOMIC DNA]</scope>
</reference>
<dbReference type="PANTHER" id="PTHR10825:SF29">
    <property type="entry name" value="POLYCOMB GROUP RING FINGER PROTEIN 1"/>
    <property type="match status" value="1"/>
</dbReference>
<feature type="region of interest" description="Disordered" evidence="7">
    <location>
        <begin position="1246"/>
        <end position="1273"/>
    </location>
</feature>
<keyword evidence="2" id="KW-0479">Metal-binding</keyword>
<organism evidence="9 10">
    <name type="scientific">Clunio marinus</name>
    <dbReference type="NCBI Taxonomy" id="568069"/>
    <lineage>
        <taxon>Eukaryota</taxon>
        <taxon>Metazoa</taxon>
        <taxon>Ecdysozoa</taxon>
        <taxon>Arthropoda</taxon>
        <taxon>Hexapoda</taxon>
        <taxon>Insecta</taxon>
        <taxon>Pterygota</taxon>
        <taxon>Neoptera</taxon>
        <taxon>Endopterygota</taxon>
        <taxon>Diptera</taxon>
        <taxon>Nematocera</taxon>
        <taxon>Chironomoidea</taxon>
        <taxon>Chironomidae</taxon>
        <taxon>Clunio</taxon>
    </lineage>
</organism>
<dbReference type="STRING" id="568069.A0A1J1I6N3"/>
<feature type="compositionally biased region" description="Low complexity" evidence="7">
    <location>
        <begin position="451"/>
        <end position="461"/>
    </location>
</feature>
<dbReference type="FunFam" id="3.30.40.10:FF:000033">
    <property type="entry name" value="Polycomb group RING finger protein 3"/>
    <property type="match status" value="1"/>
</dbReference>
<feature type="compositionally biased region" description="Low complexity" evidence="7">
    <location>
        <begin position="1135"/>
        <end position="1146"/>
    </location>
</feature>
<dbReference type="Proteomes" id="UP000183832">
    <property type="component" value="Unassembled WGS sequence"/>
</dbReference>
<dbReference type="GO" id="GO:0000122">
    <property type="term" value="P:negative regulation of transcription by RNA polymerase II"/>
    <property type="evidence" value="ECO:0007669"/>
    <property type="project" value="TreeGrafter"/>
</dbReference>
<dbReference type="Pfam" id="PF16207">
    <property type="entry name" value="RAWUL"/>
    <property type="match status" value="1"/>
</dbReference>
<evidence type="ECO:0000256" key="7">
    <source>
        <dbReference type="SAM" id="MobiDB-lite"/>
    </source>
</evidence>
<feature type="compositionally biased region" description="Basic and acidic residues" evidence="7">
    <location>
        <begin position="1106"/>
        <end position="1132"/>
    </location>
</feature>
<feature type="region of interest" description="Disordered" evidence="7">
    <location>
        <begin position="589"/>
        <end position="628"/>
    </location>
</feature>
<feature type="compositionally biased region" description="Polar residues" evidence="7">
    <location>
        <begin position="898"/>
        <end position="909"/>
    </location>
</feature>
<keyword evidence="5" id="KW-0539">Nucleus</keyword>
<dbReference type="GO" id="GO:0035102">
    <property type="term" value="C:PRC1 complex"/>
    <property type="evidence" value="ECO:0007669"/>
    <property type="project" value="TreeGrafter"/>
</dbReference>
<keyword evidence="4" id="KW-0862">Zinc</keyword>
<evidence type="ECO:0000256" key="6">
    <source>
        <dbReference type="PROSITE-ProRule" id="PRU00175"/>
    </source>
</evidence>
<gene>
    <name evidence="9" type="ORF">CLUMA_CG009366</name>
</gene>
<dbReference type="PANTHER" id="PTHR10825">
    <property type="entry name" value="RING FINGER DOMAIN-CONTAINING, POLYCOMB GROUP COMPONENT"/>
    <property type="match status" value="1"/>
</dbReference>
<evidence type="ECO:0000256" key="2">
    <source>
        <dbReference type="ARBA" id="ARBA00022723"/>
    </source>
</evidence>
<dbReference type="InterPro" id="IPR018957">
    <property type="entry name" value="Znf_C3HC4_RING-type"/>
</dbReference>
<dbReference type="SUPFAM" id="SSF57850">
    <property type="entry name" value="RING/U-box"/>
    <property type="match status" value="1"/>
</dbReference>
<feature type="compositionally biased region" description="Low complexity" evidence="7">
    <location>
        <begin position="704"/>
        <end position="714"/>
    </location>
</feature>
<feature type="region of interest" description="Disordered" evidence="7">
    <location>
        <begin position="1008"/>
        <end position="1058"/>
    </location>
</feature>
<name>A0A1J1I6N3_9DIPT</name>
<feature type="compositionally biased region" description="Basic and acidic residues" evidence="7">
    <location>
        <begin position="1042"/>
        <end position="1051"/>
    </location>
</feature>
<dbReference type="PROSITE" id="PS00518">
    <property type="entry name" value="ZF_RING_1"/>
    <property type="match status" value="1"/>
</dbReference>
<accession>A0A1J1I6N3</accession>
<evidence type="ECO:0000259" key="8">
    <source>
        <dbReference type="PROSITE" id="PS50089"/>
    </source>
</evidence>
<protein>
    <submittedName>
        <fullName evidence="9">CLUMA_CG009366, isoform A</fullName>
    </submittedName>
</protein>
<dbReference type="Gene3D" id="3.30.40.10">
    <property type="entry name" value="Zinc/RING finger domain, C3HC4 (zinc finger)"/>
    <property type="match status" value="1"/>
</dbReference>
<feature type="region of interest" description="Disordered" evidence="7">
    <location>
        <begin position="898"/>
        <end position="956"/>
    </location>
</feature>
<evidence type="ECO:0000313" key="10">
    <source>
        <dbReference type="Proteomes" id="UP000183832"/>
    </source>
</evidence>
<evidence type="ECO:0000256" key="5">
    <source>
        <dbReference type="ARBA" id="ARBA00023242"/>
    </source>
</evidence>
<dbReference type="Pfam" id="PF00097">
    <property type="entry name" value="zf-C3HC4"/>
    <property type="match status" value="1"/>
</dbReference>
<feature type="compositionally biased region" description="Low complexity" evidence="7">
    <location>
        <begin position="1022"/>
        <end position="1041"/>
    </location>
</feature>
<feature type="compositionally biased region" description="Low complexity" evidence="7">
    <location>
        <begin position="910"/>
        <end position="924"/>
    </location>
</feature>